<evidence type="ECO:0008006" key="3">
    <source>
        <dbReference type="Google" id="ProtNLM"/>
    </source>
</evidence>
<dbReference type="PANTHER" id="PTHR43544">
    <property type="entry name" value="SHORT-CHAIN DEHYDROGENASE/REDUCTASE"/>
    <property type="match status" value="1"/>
</dbReference>
<dbReference type="AlphaFoldDB" id="A0AAV5S5Y0"/>
<protein>
    <recommendedName>
        <fullName evidence="3">Dehydrogenase</fullName>
    </recommendedName>
</protein>
<sequence length="101" mass="11107">LNAIDDPRLHIVEMDVEVDDSVNNAVQEISKSLGFSGVDILINNAGVLISVDYSKPINRKDAEVNFKVNCVSLMVVTQASQNRGQATRSFADSQCWRRVGL</sequence>
<reference evidence="1" key="1">
    <citation type="submission" date="2023-10" db="EMBL/GenBank/DDBJ databases">
        <title>Genome assembly of Pristionchus species.</title>
        <authorList>
            <person name="Yoshida K."/>
            <person name="Sommer R.J."/>
        </authorList>
    </citation>
    <scope>NUCLEOTIDE SEQUENCE</scope>
    <source>
        <strain evidence="1">RS0144</strain>
    </source>
</reference>
<comment type="caution">
    <text evidence="1">The sequence shown here is derived from an EMBL/GenBank/DDBJ whole genome shotgun (WGS) entry which is preliminary data.</text>
</comment>
<dbReference type="GO" id="GO:0005737">
    <property type="term" value="C:cytoplasm"/>
    <property type="evidence" value="ECO:0007669"/>
    <property type="project" value="TreeGrafter"/>
</dbReference>
<dbReference type="GO" id="GO:0016491">
    <property type="term" value="F:oxidoreductase activity"/>
    <property type="evidence" value="ECO:0007669"/>
    <property type="project" value="TreeGrafter"/>
</dbReference>
<dbReference type="PANTHER" id="PTHR43544:SF35">
    <property type="entry name" value="C-FACTOR-RELATED"/>
    <property type="match status" value="1"/>
</dbReference>
<feature type="non-terminal residue" evidence="1">
    <location>
        <position position="1"/>
    </location>
</feature>
<dbReference type="SUPFAM" id="SSF51735">
    <property type="entry name" value="NAD(P)-binding Rossmann-fold domains"/>
    <property type="match status" value="1"/>
</dbReference>
<dbReference type="Proteomes" id="UP001432027">
    <property type="component" value="Unassembled WGS sequence"/>
</dbReference>
<dbReference type="InterPro" id="IPR036291">
    <property type="entry name" value="NAD(P)-bd_dom_sf"/>
</dbReference>
<gene>
    <name evidence="1" type="ORF">PENTCL1PPCAC_141</name>
</gene>
<dbReference type="Pfam" id="PF00106">
    <property type="entry name" value="adh_short"/>
    <property type="match status" value="1"/>
</dbReference>
<proteinExistence type="predicted"/>
<keyword evidence="2" id="KW-1185">Reference proteome</keyword>
<evidence type="ECO:0000313" key="1">
    <source>
        <dbReference type="EMBL" id="GMS77966.1"/>
    </source>
</evidence>
<dbReference type="EMBL" id="BTSX01000001">
    <property type="protein sequence ID" value="GMS77966.1"/>
    <property type="molecule type" value="Genomic_DNA"/>
</dbReference>
<organism evidence="1 2">
    <name type="scientific">Pristionchus entomophagus</name>
    <dbReference type="NCBI Taxonomy" id="358040"/>
    <lineage>
        <taxon>Eukaryota</taxon>
        <taxon>Metazoa</taxon>
        <taxon>Ecdysozoa</taxon>
        <taxon>Nematoda</taxon>
        <taxon>Chromadorea</taxon>
        <taxon>Rhabditida</taxon>
        <taxon>Rhabditina</taxon>
        <taxon>Diplogasteromorpha</taxon>
        <taxon>Diplogasteroidea</taxon>
        <taxon>Neodiplogasteridae</taxon>
        <taxon>Pristionchus</taxon>
    </lineage>
</organism>
<evidence type="ECO:0000313" key="2">
    <source>
        <dbReference type="Proteomes" id="UP001432027"/>
    </source>
</evidence>
<dbReference type="InterPro" id="IPR002347">
    <property type="entry name" value="SDR_fam"/>
</dbReference>
<accession>A0AAV5S5Y0</accession>
<name>A0AAV5S5Y0_9BILA</name>
<dbReference type="InterPro" id="IPR051468">
    <property type="entry name" value="Fungal_SecMetab_SDRs"/>
</dbReference>
<dbReference type="Gene3D" id="3.40.50.720">
    <property type="entry name" value="NAD(P)-binding Rossmann-like Domain"/>
    <property type="match status" value="1"/>
</dbReference>